<dbReference type="SMART" id="SM00346">
    <property type="entry name" value="HTH_ICLR"/>
    <property type="match status" value="1"/>
</dbReference>
<feature type="domain" description="IclR-ED" evidence="6">
    <location>
        <begin position="84"/>
        <end position="269"/>
    </location>
</feature>
<dbReference type="SUPFAM" id="SSF55781">
    <property type="entry name" value="GAF domain-like"/>
    <property type="match status" value="1"/>
</dbReference>
<organism evidence="7 8">
    <name type="scientific">Kerstersia gyiorum</name>
    <dbReference type="NCBI Taxonomy" id="206506"/>
    <lineage>
        <taxon>Bacteria</taxon>
        <taxon>Pseudomonadati</taxon>
        <taxon>Pseudomonadota</taxon>
        <taxon>Betaproteobacteria</taxon>
        <taxon>Burkholderiales</taxon>
        <taxon>Alcaligenaceae</taxon>
        <taxon>Kerstersia</taxon>
    </lineage>
</organism>
<dbReference type="InterPro" id="IPR050707">
    <property type="entry name" value="HTH_MetabolicPath_Reg"/>
</dbReference>
<dbReference type="PANTHER" id="PTHR30136:SF39">
    <property type="entry name" value="TRANSCRIPTIONAL REGULATORY PROTEIN"/>
    <property type="match status" value="1"/>
</dbReference>
<dbReference type="PANTHER" id="PTHR30136">
    <property type="entry name" value="HELIX-TURN-HELIX TRANSCRIPTIONAL REGULATOR, ICLR FAMILY"/>
    <property type="match status" value="1"/>
</dbReference>
<gene>
    <name evidence="7" type="ORF">AAV32_04065</name>
</gene>
<dbReference type="GO" id="GO:0045892">
    <property type="term" value="P:negative regulation of DNA-templated transcription"/>
    <property type="evidence" value="ECO:0007669"/>
    <property type="project" value="TreeGrafter"/>
</dbReference>
<dbReference type="Gene3D" id="1.10.10.10">
    <property type="entry name" value="Winged helix-like DNA-binding domain superfamily/Winged helix DNA-binding domain"/>
    <property type="match status" value="1"/>
</dbReference>
<dbReference type="AlphaFoldDB" id="A0A171KUX6"/>
<reference evidence="7 8" key="1">
    <citation type="submission" date="2015-04" db="EMBL/GenBank/DDBJ databases">
        <title>Genome sequence of Kerstersia gyiorum CG1.</title>
        <authorList>
            <person name="Greninger A.L."/>
            <person name="Kozyreva V."/>
            <person name="Chaturvedi V."/>
        </authorList>
    </citation>
    <scope>NUCLEOTIDE SEQUENCE [LARGE SCALE GENOMIC DNA]</scope>
    <source>
        <strain evidence="7 8">CG1</strain>
    </source>
</reference>
<dbReference type="Proteomes" id="UP000078084">
    <property type="component" value="Unassembled WGS sequence"/>
</dbReference>
<dbReference type="STRING" id="206506.AAV32_04065"/>
<dbReference type="GO" id="GO:0003700">
    <property type="term" value="F:DNA-binding transcription factor activity"/>
    <property type="evidence" value="ECO:0007669"/>
    <property type="project" value="TreeGrafter"/>
</dbReference>
<dbReference type="InterPro" id="IPR036390">
    <property type="entry name" value="WH_DNA-bd_sf"/>
</dbReference>
<dbReference type="SUPFAM" id="SSF46785">
    <property type="entry name" value="Winged helix' DNA-binding domain"/>
    <property type="match status" value="1"/>
</dbReference>
<name>A0A171KUX6_9BURK</name>
<dbReference type="EMBL" id="LBNE01000002">
    <property type="protein sequence ID" value="KKO72693.1"/>
    <property type="molecule type" value="Genomic_DNA"/>
</dbReference>
<evidence type="ECO:0000313" key="7">
    <source>
        <dbReference type="EMBL" id="KKO72693.1"/>
    </source>
</evidence>
<evidence type="ECO:0000259" key="5">
    <source>
        <dbReference type="PROSITE" id="PS51077"/>
    </source>
</evidence>
<evidence type="ECO:0000313" key="8">
    <source>
        <dbReference type="Proteomes" id="UP000078084"/>
    </source>
</evidence>
<evidence type="ECO:0000259" key="6">
    <source>
        <dbReference type="PROSITE" id="PS51078"/>
    </source>
</evidence>
<dbReference type="PROSITE" id="PS51078">
    <property type="entry name" value="ICLR_ED"/>
    <property type="match status" value="1"/>
</dbReference>
<evidence type="ECO:0000256" key="2">
    <source>
        <dbReference type="ARBA" id="ARBA00023125"/>
    </source>
</evidence>
<dbReference type="InterPro" id="IPR036388">
    <property type="entry name" value="WH-like_DNA-bd_sf"/>
</dbReference>
<keyword evidence="1" id="KW-0805">Transcription regulation</keyword>
<dbReference type="InterPro" id="IPR029016">
    <property type="entry name" value="GAF-like_dom_sf"/>
</dbReference>
<dbReference type="Gene3D" id="3.30.450.40">
    <property type="match status" value="1"/>
</dbReference>
<comment type="caution">
    <text evidence="7">The sequence shown here is derived from an EMBL/GenBank/DDBJ whole genome shotgun (WGS) entry which is preliminary data.</text>
</comment>
<sequence>MEEAMHMRQEMNKADRVDGAQSVSRALTVLRAVARAGAEGVGLMTLTREISMSKPTIHRLLSVLVTEGMIEQEPQSRRYFLGPECHILGHIAAERHGIHRLATPIVQKLAYDCGDSAFFSIRRGVLALCTMREDGDFPLKTYVLAAGDRYPLGIGAGSLALLVALPDDEVDEALAVNEALINERYPTATMDEIRRQVAEARARGGIAINRGWVMSGSWGIGLAVKDAAGRLLGALSIAAVQSRMSPERLEELSVMLRQSARRLQRQHEAEQPAAQGVKEAGVRKARSAGARAAKVKASDTTDD</sequence>
<dbReference type="InterPro" id="IPR014757">
    <property type="entry name" value="Tscrpt_reg_IclR_C"/>
</dbReference>
<dbReference type="GO" id="GO:0003677">
    <property type="term" value="F:DNA binding"/>
    <property type="evidence" value="ECO:0007669"/>
    <property type="project" value="UniProtKB-KW"/>
</dbReference>
<evidence type="ECO:0000256" key="1">
    <source>
        <dbReference type="ARBA" id="ARBA00023015"/>
    </source>
</evidence>
<keyword evidence="2" id="KW-0238">DNA-binding</keyword>
<proteinExistence type="predicted"/>
<evidence type="ECO:0000256" key="3">
    <source>
        <dbReference type="ARBA" id="ARBA00023163"/>
    </source>
</evidence>
<protein>
    <submittedName>
        <fullName evidence="7">Transcriptional regulator</fullName>
    </submittedName>
</protein>
<dbReference type="Pfam" id="PF09339">
    <property type="entry name" value="HTH_IclR"/>
    <property type="match status" value="1"/>
</dbReference>
<accession>A0A171KUX6</accession>
<dbReference type="InterPro" id="IPR005471">
    <property type="entry name" value="Tscrpt_reg_IclR_N"/>
</dbReference>
<keyword evidence="3" id="KW-0804">Transcription</keyword>
<dbReference type="Pfam" id="PF01614">
    <property type="entry name" value="IclR_C"/>
    <property type="match status" value="1"/>
</dbReference>
<feature type="region of interest" description="Disordered" evidence="4">
    <location>
        <begin position="263"/>
        <end position="303"/>
    </location>
</feature>
<dbReference type="PROSITE" id="PS51077">
    <property type="entry name" value="HTH_ICLR"/>
    <property type="match status" value="1"/>
</dbReference>
<evidence type="ECO:0000256" key="4">
    <source>
        <dbReference type="SAM" id="MobiDB-lite"/>
    </source>
</evidence>
<keyword evidence="8" id="KW-1185">Reference proteome</keyword>
<feature type="domain" description="HTH iclR-type" evidence="5">
    <location>
        <begin position="20"/>
        <end position="83"/>
    </location>
</feature>